<evidence type="ECO:0000313" key="10">
    <source>
        <dbReference type="Proteomes" id="UP000269148"/>
    </source>
</evidence>
<keyword evidence="9" id="KW-1185">Reference proteome</keyword>
<evidence type="ECO:0000256" key="4">
    <source>
        <dbReference type="ARBA" id="ARBA00022989"/>
    </source>
</evidence>
<dbReference type="STRING" id="1346.BMF34_08405"/>
<dbReference type="Proteomes" id="UP000269148">
    <property type="component" value="Unassembled WGS sequence"/>
</dbReference>
<dbReference type="EMBL" id="QLQD01000074">
    <property type="protein sequence ID" value="RLU55579.1"/>
    <property type="molecule type" value="Genomic_DNA"/>
</dbReference>
<feature type="transmembrane region" description="Helical" evidence="6">
    <location>
        <begin position="76"/>
        <end position="98"/>
    </location>
</feature>
<dbReference type="SMR" id="A0A3L8GEW5"/>
<reference evidence="8 10" key="2">
    <citation type="submission" date="2018-06" db="EMBL/GenBank/DDBJ databases">
        <title>Mutators as drivers of adaptation in pathogenic bacteria and a risk factor for host jumps and vaccine escape.</title>
        <authorList>
            <person name="Barnes A.C."/>
            <person name="Silayeva O."/>
        </authorList>
    </citation>
    <scope>NUCLEOTIDE SEQUENCE [LARGE SCALE GENOMIC DNA]</scope>
    <source>
        <strain evidence="8 10">QMA0445</strain>
    </source>
</reference>
<reference evidence="7 9" key="1">
    <citation type="journal article" date="2014" name="Genome Announc.">
        <title>Complete Genome Sequence of a Virulent Strain, Streptococcus iniae ISET0901, Isolated from Diseased Tilapia.</title>
        <authorList>
            <person name="Pridgeon J.W."/>
            <person name="Zhang D."/>
            <person name="Zhang L."/>
        </authorList>
    </citation>
    <scope>NUCLEOTIDE SEQUENCE [LARGE SCALE GENOMIC DNA]</scope>
    <source>
        <strain evidence="7 9">ISET0901</strain>
    </source>
</reference>
<dbReference type="Pfam" id="PF02361">
    <property type="entry name" value="CbiQ"/>
    <property type="match status" value="1"/>
</dbReference>
<dbReference type="PANTHER" id="PTHR34857">
    <property type="entry name" value="SLL0384 PROTEIN"/>
    <property type="match status" value="1"/>
</dbReference>
<dbReference type="InterPro" id="IPR051611">
    <property type="entry name" value="ECF_transporter_component"/>
</dbReference>
<evidence type="ECO:0000256" key="5">
    <source>
        <dbReference type="ARBA" id="ARBA00023136"/>
    </source>
</evidence>
<evidence type="ECO:0000313" key="9">
    <source>
        <dbReference type="Proteomes" id="UP000025245"/>
    </source>
</evidence>
<dbReference type="KEGG" id="sio:DW64_08385"/>
<evidence type="ECO:0000256" key="1">
    <source>
        <dbReference type="ARBA" id="ARBA00004141"/>
    </source>
</evidence>
<feature type="transmembrane region" description="Helical" evidence="6">
    <location>
        <begin position="47"/>
        <end position="64"/>
    </location>
</feature>
<organism evidence="8 10">
    <name type="scientific">Streptococcus iniae</name>
    <name type="common">Streptococcus shiloi</name>
    <dbReference type="NCBI Taxonomy" id="1346"/>
    <lineage>
        <taxon>Bacteria</taxon>
        <taxon>Bacillati</taxon>
        <taxon>Bacillota</taxon>
        <taxon>Bacilli</taxon>
        <taxon>Lactobacillales</taxon>
        <taxon>Streptococcaceae</taxon>
        <taxon>Streptococcus</taxon>
    </lineage>
</organism>
<dbReference type="OrthoDB" id="3730291at2"/>
<evidence type="ECO:0000313" key="7">
    <source>
        <dbReference type="EMBL" id="AHY16462.1"/>
    </source>
</evidence>
<sequence>MTLDVRTKLCLLLLANACLFFRIEGYLAHLIIGSFLGILALLGQKRLSISLGTVYLILLVFSVIDVDVVSYQLIRFLAFFALAGKLLFPSLLAAFILLKTTTVYELVHGLRKCRVPELVLLTFAVMVRFLPTIKQESKVIHRALKIRGIYLTKWQIFRYPSRYLEYILVPLLLSLVRNSQHLTIASLTKGLALKNATSECFVSQLTWKDWGIQFWSLITILYMMMQSL</sequence>
<dbReference type="PANTHER" id="PTHR34857:SF2">
    <property type="entry name" value="SLL0384 PROTEIN"/>
    <property type="match status" value="1"/>
</dbReference>
<keyword evidence="2" id="KW-1003">Cell membrane</keyword>
<dbReference type="GO" id="GO:0005886">
    <property type="term" value="C:plasma membrane"/>
    <property type="evidence" value="ECO:0007669"/>
    <property type="project" value="UniProtKB-ARBA"/>
</dbReference>
<keyword evidence="3 6" id="KW-0812">Transmembrane</keyword>
<accession>A0A3L8GEW5</accession>
<dbReference type="KEGG" id="siz:SI82_08495"/>
<name>A0A3L8GEW5_STRIN</name>
<dbReference type="Proteomes" id="UP000025245">
    <property type="component" value="Chromosome"/>
</dbReference>
<evidence type="ECO:0000313" key="8">
    <source>
        <dbReference type="EMBL" id="RLU55579.1"/>
    </source>
</evidence>
<feature type="transmembrane region" description="Helical" evidence="6">
    <location>
        <begin position="12"/>
        <end position="41"/>
    </location>
</feature>
<evidence type="ECO:0000256" key="2">
    <source>
        <dbReference type="ARBA" id="ARBA00022475"/>
    </source>
</evidence>
<dbReference type="AlphaFoldDB" id="A0A3L8GEW5"/>
<evidence type="ECO:0000256" key="3">
    <source>
        <dbReference type="ARBA" id="ARBA00022692"/>
    </source>
</evidence>
<protein>
    <submittedName>
        <fullName evidence="7">Cobalamin biosynthesis protein CbiQ</fullName>
    </submittedName>
    <submittedName>
        <fullName evidence="8">Energy-coupling factor transporter transmembrane protein EcfT</fullName>
    </submittedName>
</protein>
<dbReference type="GeneID" id="35765332"/>
<dbReference type="RefSeq" id="WP_003102020.1">
    <property type="nucleotide sequence ID" value="NZ_CP010783.1"/>
</dbReference>
<proteinExistence type="predicted"/>
<comment type="subcellular location">
    <subcellularLocation>
        <location evidence="1">Membrane</location>
        <topology evidence="1">Multi-pass membrane protein</topology>
    </subcellularLocation>
</comment>
<dbReference type="InterPro" id="IPR003339">
    <property type="entry name" value="ABC/ECF_trnsptr_transmembrane"/>
</dbReference>
<dbReference type="KEGG" id="siq:DQ08_08400"/>
<evidence type="ECO:0000256" key="6">
    <source>
        <dbReference type="SAM" id="Phobius"/>
    </source>
</evidence>
<keyword evidence="4 6" id="KW-1133">Transmembrane helix</keyword>
<keyword evidence="5 6" id="KW-0472">Membrane</keyword>
<dbReference type="EMBL" id="CP007586">
    <property type="protein sequence ID" value="AHY16462.1"/>
    <property type="molecule type" value="Genomic_DNA"/>
</dbReference>
<dbReference type="CDD" id="cd16914">
    <property type="entry name" value="EcfT"/>
    <property type="match status" value="1"/>
</dbReference>
<gene>
    <name evidence="8" type="ORF">DIY07_08505</name>
    <name evidence="7" type="ORF">DQ08_08400</name>
</gene>